<dbReference type="PANTHER" id="PTHR32089">
    <property type="entry name" value="METHYL-ACCEPTING CHEMOTAXIS PROTEIN MCPB"/>
    <property type="match status" value="1"/>
</dbReference>
<keyword evidence="6" id="KW-1185">Reference proteome</keyword>
<dbReference type="SUPFAM" id="SSF58104">
    <property type="entry name" value="Methyl-accepting chemotaxis protein (MCP) signaling domain"/>
    <property type="match status" value="1"/>
</dbReference>
<dbReference type="Pfam" id="PF00015">
    <property type="entry name" value="MCPsignal"/>
    <property type="match status" value="1"/>
</dbReference>
<dbReference type="InterPro" id="IPR004089">
    <property type="entry name" value="MCPsignal_dom"/>
</dbReference>
<dbReference type="EMBL" id="JACOPG010000002">
    <property type="protein sequence ID" value="MBC5686149.1"/>
    <property type="molecule type" value="Genomic_DNA"/>
</dbReference>
<dbReference type="RefSeq" id="WP_186854144.1">
    <property type="nucleotide sequence ID" value="NZ_JACOPG010000002.1"/>
</dbReference>
<evidence type="ECO:0000313" key="5">
    <source>
        <dbReference type="EMBL" id="MBC5686149.1"/>
    </source>
</evidence>
<organism evidence="5 6">
    <name type="scientific">Roseburia lenta</name>
    <dbReference type="NCBI Taxonomy" id="2763061"/>
    <lineage>
        <taxon>Bacteria</taxon>
        <taxon>Bacillati</taxon>
        <taxon>Bacillota</taxon>
        <taxon>Clostridia</taxon>
        <taxon>Lachnospirales</taxon>
        <taxon>Lachnospiraceae</taxon>
        <taxon>Roseburia</taxon>
    </lineage>
</organism>
<dbReference type="PANTHER" id="PTHR32089:SF112">
    <property type="entry name" value="LYSOZYME-LIKE PROTEIN-RELATED"/>
    <property type="match status" value="1"/>
</dbReference>
<gene>
    <name evidence="5" type="ORF">H8R94_05940</name>
</gene>
<feature type="domain" description="Methyl-accepting transducer" evidence="4">
    <location>
        <begin position="137"/>
        <end position="373"/>
    </location>
</feature>
<accession>A0ABR7GFD3</accession>
<evidence type="ECO:0000256" key="3">
    <source>
        <dbReference type="SAM" id="Phobius"/>
    </source>
</evidence>
<evidence type="ECO:0000256" key="1">
    <source>
        <dbReference type="ARBA" id="ARBA00023224"/>
    </source>
</evidence>
<proteinExistence type="predicted"/>
<dbReference type="SMART" id="SM00283">
    <property type="entry name" value="MA"/>
    <property type="match status" value="1"/>
</dbReference>
<comment type="caution">
    <text evidence="5">The sequence shown here is derived from an EMBL/GenBank/DDBJ whole genome shotgun (WGS) entry which is preliminary data.</text>
</comment>
<name>A0ABR7GFD3_9FIRM</name>
<evidence type="ECO:0000313" key="6">
    <source>
        <dbReference type="Proteomes" id="UP000643810"/>
    </source>
</evidence>
<feature type="transmembrane region" description="Helical" evidence="3">
    <location>
        <begin position="12"/>
        <end position="30"/>
    </location>
</feature>
<reference evidence="5 6" key="1">
    <citation type="submission" date="2020-08" db="EMBL/GenBank/DDBJ databases">
        <title>Genome public.</title>
        <authorList>
            <person name="Liu C."/>
            <person name="Sun Q."/>
        </authorList>
    </citation>
    <scope>NUCLEOTIDE SEQUENCE [LARGE SCALE GENOMIC DNA]</scope>
    <source>
        <strain evidence="5 6">NSJ-9</strain>
    </source>
</reference>
<feature type="transmembrane region" description="Helical" evidence="3">
    <location>
        <begin position="42"/>
        <end position="66"/>
    </location>
</feature>
<keyword evidence="3" id="KW-0812">Transmembrane</keyword>
<evidence type="ECO:0000259" key="4">
    <source>
        <dbReference type="PROSITE" id="PS50111"/>
    </source>
</evidence>
<keyword evidence="1 2" id="KW-0807">Transducer</keyword>
<sequence>MDNKKNLIAKLLKPLIGFLVLMLAFEIILFELLSHGFLNTLVAMIIQIIVIAAIFGLLTSFILSLLHPFLAAIHGKEAPAESEKQKEKFKKFAQRDDALGEAVRTIQSNTLGLATMVTQISSATQELAAVSESFKQISGEMSDAMTDTESAITSIIDNTGAQADSTLDMQDKINAIGDAIDKIVANVAALNASADKVRSCNEAAETIIRELILNSEESGQAIEQVRQQTELTNQSTQQIRTATELIADISAQTNLLALNASIEAARAGDAGKGFAVVADEIRALADQSKSSTEQINTIVNELLSNANVSVEITEKVTDSFAKQNEKINETKDIFGQLNEEINLVTQSISDIDTEITELGDHKNRIENTVNNLASSAEENANNAEITGKNMEHFHNIALANERETDRIIKVSDELVSFATQISKGKEEGVNLIKSVRGQQ</sequence>
<dbReference type="PROSITE" id="PS50111">
    <property type="entry name" value="CHEMOTAXIS_TRANSDUC_2"/>
    <property type="match status" value="1"/>
</dbReference>
<dbReference type="Proteomes" id="UP000643810">
    <property type="component" value="Unassembled WGS sequence"/>
</dbReference>
<keyword evidence="3" id="KW-0472">Membrane</keyword>
<keyword evidence="3" id="KW-1133">Transmembrane helix</keyword>
<evidence type="ECO:0000256" key="2">
    <source>
        <dbReference type="PROSITE-ProRule" id="PRU00284"/>
    </source>
</evidence>
<dbReference type="Gene3D" id="1.10.287.950">
    <property type="entry name" value="Methyl-accepting chemotaxis protein"/>
    <property type="match status" value="1"/>
</dbReference>
<protein>
    <submittedName>
        <fullName evidence="5">Chemotaxis protein</fullName>
    </submittedName>
</protein>